<gene>
    <name evidence="1" type="ORF">HII31_01058</name>
</gene>
<evidence type="ECO:0008006" key="3">
    <source>
        <dbReference type="Google" id="ProtNLM"/>
    </source>
</evidence>
<keyword evidence="2" id="KW-1185">Reference proteome</keyword>
<reference evidence="1" key="1">
    <citation type="submission" date="2020-04" db="EMBL/GenBank/DDBJ databases">
        <title>Draft genome resource of the tomato pathogen Pseudocercospora fuligena.</title>
        <authorList>
            <person name="Zaccaron A."/>
        </authorList>
    </citation>
    <scope>NUCLEOTIDE SEQUENCE</scope>
    <source>
        <strain evidence="1">PF001</strain>
    </source>
</reference>
<dbReference type="Proteomes" id="UP000660729">
    <property type="component" value="Unassembled WGS sequence"/>
</dbReference>
<accession>A0A8H6VSV2</accession>
<protein>
    <recommendedName>
        <fullName evidence="3">BTB domain-containing protein</fullName>
    </recommendedName>
</protein>
<name>A0A8H6VSV2_9PEZI</name>
<evidence type="ECO:0000313" key="1">
    <source>
        <dbReference type="EMBL" id="KAF7197555.1"/>
    </source>
</evidence>
<comment type="caution">
    <text evidence="1">The sequence shown here is derived from an EMBL/GenBank/DDBJ whole genome shotgun (WGS) entry which is preliminary data.</text>
</comment>
<dbReference type="AlphaFoldDB" id="A0A8H6VSV2"/>
<dbReference type="EMBL" id="JABCIY010000011">
    <property type="protein sequence ID" value="KAF7197555.1"/>
    <property type="molecule type" value="Genomic_DNA"/>
</dbReference>
<evidence type="ECO:0000313" key="2">
    <source>
        <dbReference type="Proteomes" id="UP000660729"/>
    </source>
</evidence>
<dbReference type="OrthoDB" id="5275938at2759"/>
<organism evidence="1 2">
    <name type="scientific">Pseudocercospora fuligena</name>
    <dbReference type="NCBI Taxonomy" id="685502"/>
    <lineage>
        <taxon>Eukaryota</taxon>
        <taxon>Fungi</taxon>
        <taxon>Dikarya</taxon>
        <taxon>Ascomycota</taxon>
        <taxon>Pezizomycotina</taxon>
        <taxon>Dothideomycetes</taxon>
        <taxon>Dothideomycetidae</taxon>
        <taxon>Mycosphaerellales</taxon>
        <taxon>Mycosphaerellaceae</taxon>
        <taxon>Pseudocercospora</taxon>
    </lineage>
</organism>
<proteinExistence type="predicted"/>
<sequence length="336" mass="37930">MASLQIPSRFGPGISTTQDSNIEVIAPDGDFILKAGRENTVEFKVSSTRLREVSTTLRQNLNTIIDQQPQGSKVINFPQDNPDAMREILKMLHLRPSSGQVKVWSADKILEFASTLKRYDLVNHLRYQAHAILMDWLREYEFDERLLLTVCGDIVAAAYLLDHKKAFFLATKQLMRSCVGDFAELADGRCGRDVPAKALIKLDHVRKDAHHEATYCLITFLNRQCLECRTDIKADNNGIWEHARKHFGTDTWPPPLTGEGAWSLQAIIDKTKTLGDYSYTTGCEEHQNMEIVETTDFEWLADEAEDIAQGLCLTCVQTFKIQVDGPAECTDPAHDD</sequence>